<dbReference type="Proteomes" id="UP001515480">
    <property type="component" value="Unassembled WGS sequence"/>
</dbReference>
<dbReference type="InterPro" id="IPR001214">
    <property type="entry name" value="SET_dom"/>
</dbReference>
<keyword evidence="3" id="KW-1185">Reference proteome</keyword>
<dbReference type="PROSITE" id="PS50280">
    <property type="entry name" value="SET"/>
    <property type="match status" value="1"/>
</dbReference>
<dbReference type="Gene3D" id="3.90.1410.10">
    <property type="entry name" value="set domain protein methyltransferase, domain 1"/>
    <property type="match status" value="1"/>
</dbReference>
<dbReference type="AlphaFoldDB" id="A0AB34IQU2"/>
<dbReference type="GO" id="GO:0016279">
    <property type="term" value="F:protein-lysine N-methyltransferase activity"/>
    <property type="evidence" value="ECO:0007669"/>
    <property type="project" value="TreeGrafter"/>
</dbReference>
<comment type="caution">
    <text evidence="2">The sequence shown here is derived from an EMBL/GenBank/DDBJ whole genome shotgun (WGS) entry which is preliminary data.</text>
</comment>
<organism evidence="2 3">
    <name type="scientific">Prymnesium parvum</name>
    <name type="common">Toxic golden alga</name>
    <dbReference type="NCBI Taxonomy" id="97485"/>
    <lineage>
        <taxon>Eukaryota</taxon>
        <taxon>Haptista</taxon>
        <taxon>Haptophyta</taxon>
        <taxon>Prymnesiophyceae</taxon>
        <taxon>Prymnesiales</taxon>
        <taxon>Prymnesiaceae</taxon>
        <taxon>Prymnesium</taxon>
    </lineage>
</organism>
<accession>A0AB34IQU2</accession>
<sequence>MPSLSYLLPFAVAASASFRFASRRSPATPRAALLASAAPDAAAERDRLLFDSLLASHAVTASVRLAGGAFHPRGRTLLAAADLSAGAALLRVPAALLLTAHRSGACAGLHGQTELLWAEVGDLREEAGEAAFRRGMTWDVRLALALLDATAGAGGEFWLRYRALLPPPAAVSHPLCLPPPLRAELRDAAVAAAAEARARLLHSLAPGLRAHGCHPATAAYEALGAPAELVPRPLEYAYALVASRCFATADEHTFAFVPFADLCQHAARPNANFSSEDGGFVLRALRAIGEGEEVTICYGEEYSSSRFFAQYGFAPEEGCAKDSAMLQALVPEADAAGDERVAAARAAEPRTPLGASPLGMQALMRVFDEMKECEYASEPRFAAILEALLAEDGPSPHVLLAAVTWRLEQLDCSARELDEGIEELQQQQPLDLRTIAVLSYRAVVAKQLELTQRVLSKLLND</sequence>
<evidence type="ECO:0000313" key="3">
    <source>
        <dbReference type="Proteomes" id="UP001515480"/>
    </source>
</evidence>
<dbReference type="InterPro" id="IPR050600">
    <property type="entry name" value="SETD3_SETD6_MTase"/>
</dbReference>
<dbReference type="CDD" id="cd10527">
    <property type="entry name" value="SET_LSMT"/>
    <property type="match status" value="1"/>
</dbReference>
<dbReference type="EMBL" id="JBGBPQ010000020">
    <property type="protein sequence ID" value="KAL1504427.1"/>
    <property type="molecule type" value="Genomic_DNA"/>
</dbReference>
<name>A0AB34IQU2_PRYPA</name>
<dbReference type="PANTHER" id="PTHR13271:SF154">
    <property type="entry name" value="GRIP DOMAIN-CONTAINING PROTEIN"/>
    <property type="match status" value="1"/>
</dbReference>
<feature type="domain" description="SET" evidence="1">
    <location>
        <begin position="61"/>
        <end position="299"/>
    </location>
</feature>
<dbReference type="InterPro" id="IPR046341">
    <property type="entry name" value="SET_dom_sf"/>
</dbReference>
<dbReference type="PANTHER" id="PTHR13271">
    <property type="entry name" value="UNCHARACTERIZED PUTATIVE METHYLTRANSFERASE"/>
    <property type="match status" value="1"/>
</dbReference>
<dbReference type="Pfam" id="PF00856">
    <property type="entry name" value="SET"/>
    <property type="match status" value="1"/>
</dbReference>
<reference evidence="2 3" key="1">
    <citation type="journal article" date="2024" name="Science">
        <title>Giant polyketide synthase enzymes in the biosynthesis of giant marine polyether toxins.</title>
        <authorList>
            <person name="Fallon T.R."/>
            <person name="Shende V.V."/>
            <person name="Wierzbicki I.H."/>
            <person name="Pendleton A.L."/>
            <person name="Watervoot N.F."/>
            <person name="Auber R.P."/>
            <person name="Gonzalez D.J."/>
            <person name="Wisecaver J.H."/>
            <person name="Moore B.S."/>
        </authorList>
    </citation>
    <scope>NUCLEOTIDE SEQUENCE [LARGE SCALE GENOMIC DNA]</scope>
    <source>
        <strain evidence="2 3">12B1</strain>
    </source>
</reference>
<evidence type="ECO:0000313" key="2">
    <source>
        <dbReference type="EMBL" id="KAL1504427.1"/>
    </source>
</evidence>
<protein>
    <recommendedName>
        <fullName evidence="1">SET domain-containing protein</fullName>
    </recommendedName>
</protein>
<gene>
    <name evidence="2" type="ORF">AB1Y20_010833</name>
</gene>
<dbReference type="SUPFAM" id="SSF82199">
    <property type="entry name" value="SET domain"/>
    <property type="match status" value="1"/>
</dbReference>
<evidence type="ECO:0000259" key="1">
    <source>
        <dbReference type="PROSITE" id="PS50280"/>
    </source>
</evidence>
<proteinExistence type="predicted"/>